<dbReference type="AlphaFoldDB" id="A0A841C1R3"/>
<evidence type="ECO:0000313" key="2">
    <source>
        <dbReference type="EMBL" id="MBB5873083.1"/>
    </source>
</evidence>
<evidence type="ECO:0000259" key="1">
    <source>
        <dbReference type="Pfam" id="PF01593"/>
    </source>
</evidence>
<dbReference type="EMBL" id="JACHMN010000003">
    <property type="protein sequence ID" value="MBB5873083.1"/>
    <property type="molecule type" value="Genomic_DNA"/>
</dbReference>
<dbReference type="RefSeq" id="WP_312875470.1">
    <property type="nucleotide sequence ID" value="NZ_JACHMN010000003.1"/>
</dbReference>
<dbReference type="InterPro" id="IPR002937">
    <property type="entry name" value="Amino_oxidase"/>
</dbReference>
<dbReference type="InterPro" id="IPR036188">
    <property type="entry name" value="FAD/NAD-bd_sf"/>
</dbReference>
<gene>
    <name evidence="2" type="ORF">F4553_006517</name>
</gene>
<name>A0A841C1R3_9ACTN</name>
<feature type="domain" description="Amine oxidase" evidence="1">
    <location>
        <begin position="8"/>
        <end position="276"/>
    </location>
</feature>
<dbReference type="PANTHER" id="PTHR42923">
    <property type="entry name" value="PROTOPORPHYRINOGEN OXIDASE"/>
    <property type="match status" value="1"/>
</dbReference>
<dbReference type="Proteomes" id="UP000587527">
    <property type="component" value="Unassembled WGS sequence"/>
</dbReference>
<organism evidence="2 3">
    <name type="scientific">Allocatelliglobosispora scoriae</name>
    <dbReference type="NCBI Taxonomy" id="643052"/>
    <lineage>
        <taxon>Bacteria</taxon>
        <taxon>Bacillati</taxon>
        <taxon>Actinomycetota</taxon>
        <taxon>Actinomycetes</taxon>
        <taxon>Micromonosporales</taxon>
        <taxon>Micromonosporaceae</taxon>
        <taxon>Allocatelliglobosispora</taxon>
    </lineage>
</organism>
<reference evidence="2 3" key="1">
    <citation type="submission" date="2020-08" db="EMBL/GenBank/DDBJ databases">
        <title>Sequencing the genomes of 1000 actinobacteria strains.</title>
        <authorList>
            <person name="Klenk H.-P."/>
        </authorList>
    </citation>
    <scope>NUCLEOTIDE SEQUENCE [LARGE SCALE GENOMIC DNA]</scope>
    <source>
        <strain evidence="2 3">DSM 45362</strain>
    </source>
</reference>
<dbReference type="Gene3D" id="3.50.50.60">
    <property type="entry name" value="FAD/NAD(P)-binding domain"/>
    <property type="match status" value="1"/>
</dbReference>
<evidence type="ECO:0000313" key="3">
    <source>
        <dbReference type="Proteomes" id="UP000587527"/>
    </source>
</evidence>
<dbReference type="GO" id="GO:0016491">
    <property type="term" value="F:oxidoreductase activity"/>
    <property type="evidence" value="ECO:0007669"/>
    <property type="project" value="InterPro"/>
</dbReference>
<comment type="caution">
    <text evidence="2">The sequence shown here is derived from an EMBL/GenBank/DDBJ whole genome shotgun (WGS) entry which is preliminary data.</text>
</comment>
<dbReference type="PANTHER" id="PTHR42923:SF17">
    <property type="entry name" value="AMINE OXIDASE DOMAIN-CONTAINING PROTEIN"/>
    <property type="match status" value="1"/>
</dbReference>
<protein>
    <submittedName>
        <fullName evidence="2">Putative NAD/FAD-binding protein</fullName>
    </submittedName>
</protein>
<sequence length="415" mass="44627">MAVIGGGVAGLTAAYLLQREYDVTIFEAGDRLGGHAHTHDVASGGHSVAVDSGFIVFNERTYPMLIRLLDELGVASQETEMSLSVMCRGCGLEYAGARKLPGLFARPANAADPRFLRLLAQVPVFHREARALLDRPETETEPTLGEFLAAGRYTDYFIQHFAVPLVSAVWSCGTQAVADYPARYLFSFLANHGMLSVGGSPTWRTVTGGSRTYVDLVAKRLAAVHTSTPVRAVARTADGVSVRDDADEIAVFDAAVIATHADQALALLADPSATEREVLGAFTYSLNPTVLHTDTGVLPRRANARASWNHLMPSCHPQPGGVKVSYHMNRLQRLDAADDFIVTLNPGDEVDPAKVLASMVYEHPIYTPASLAAQRRLPELTTSTIAFAGAYHGWGFHEDGCRSGVAAARALGVQW</sequence>
<keyword evidence="3" id="KW-1185">Reference proteome</keyword>
<dbReference type="Pfam" id="PF01593">
    <property type="entry name" value="Amino_oxidase"/>
    <property type="match status" value="1"/>
</dbReference>
<accession>A0A841C1R3</accession>
<dbReference type="InterPro" id="IPR050464">
    <property type="entry name" value="Zeta_carotene_desat/Oxidored"/>
</dbReference>
<proteinExistence type="predicted"/>
<dbReference type="SUPFAM" id="SSF51905">
    <property type="entry name" value="FAD/NAD(P)-binding domain"/>
    <property type="match status" value="1"/>
</dbReference>